<dbReference type="PANTHER" id="PTHR30595:SF6">
    <property type="entry name" value="SCHLAFEN ALBA-2 DOMAIN-CONTAINING PROTEIN"/>
    <property type="match status" value="1"/>
</dbReference>
<sequence>MRESKTLEYKKDITNTFLKTVSAYANYRTGVIKFGIDDNGCIVGIDNPEDACLDLENKINDSISPKPDYSLDINKRTSVITLTVKEGIHKPYFYKSKAYKRNDSATVEIDTLELTRLILEGQNKSFESLKSQKQDLSFKSLEKAFQSAMGIQTITKDILKTLGLFTEAEGYNNAAELIADNNTFHGIDIVRFGNNINIMLDRETFENISLLDQFEKTMKMYRKYYQYEEIKGMLRKTMELIPEEAFREAIANAIIHRTWDLGAHIRVAMYADKVEIMSPGGLPKGMSDKEYLEGQVSIMRNPIIGNIFFRLHHIEQFGTGVKRINNAYANSVIKPQYGLFENSIKVTLPVVQTKTLLSTDETLIFQTLSGNKKMSSSEIAKVTGFGKTKVVSLLKSLAEQGYVTIEGSGRGTKYTSI</sequence>
<name>A0A5D0WWQ8_9FIRM</name>
<gene>
    <name evidence="2" type="ORF">FXB42_00060</name>
</gene>
<dbReference type="Gene3D" id="1.10.10.10">
    <property type="entry name" value="Winged helix-like DNA-binding domain superfamily/Winged helix DNA-binding domain"/>
    <property type="match status" value="1"/>
</dbReference>
<protein>
    <submittedName>
        <fullName evidence="2">AAA family ATPase</fullName>
    </submittedName>
</protein>
<proteinExistence type="predicted"/>
<comment type="caution">
    <text evidence="2">The sequence shown here is derived from an EMBL/GenBank/DDBJ whole genome shotgun (WGS) entry which is preliminary data.</text>
</comment>
<evidence type="ECO:0000313" key="2">
    <source>
        <dbReference type="EMBL" id="TYC88051.1"/>
    </source>
</evidence>
<organism evidence="2 3">
    <name type="scientific">Acetobacterium wieringae</name>
    <dbReference type="NCBI Taxonomy" id="52694"/>
    <lineage>
        <taxon>Bacteria</taxon>
        <taxon>Bacillati</taxon>
        <taxon>Bacillota</taxon>
        <taxon>Clostridia</taxon>
        <taxon>Eubacteriales</taxon>
        <taxon>Eubacteriaceae</taxon>
        <taxon>Acetobacterium</taxon>
    </lineage>
</organism>
<dbReference type="Gene3D" id="3.30.565.60">
    <property type="match status" value="1"/>
</dbReference>
<reference evidence="2 3" key="1">
    <citation type="submission" date="2019-08" db="EMBL/GenBank/DDBJ databases">
        <title>Isolation and enrichment of carboxydotrophic bacteria from anaerobic sludge for the production of bio-based chemicals from syngas.</title>
        <authorList>
            <person name="Antares A.L."/>
            <person name="Moreira J."/>
            <person name="Diender M."/>
            <person name="Parshina S.N."/>
            <person name="Stams A.J.M."/>
            <person name="Alves M."/>
            <person name="Alves J.I."/>
            <person name="Sousa D.Z."/>
        </authorList>
    </citation>
    <scope>NUCLEOTIDE SEQUENCE [LARGE SCALE GENOMIC DNA]</scope>
    <source>
        <strain evidence="2 3">JM</strain>
    </source>
</reference>
<dbReference type="Proteomes" id="UP000322619">
    <property type="component" value="Unassembled WGS sequence"/>
</dbReference>
<dbReference type="GO" id="GO:0003700">
    <property type="term" value="F:DNA-binding transcription factor activity"/>
    <property type="evidence" value="ECO:0007669"/>
    <property type="project" value="InterPro"/>
</dbReference>
<dbReference type="Pfam" id="PF04326">
    <property type="entry name" value="SLFN_AlbA_2"/>
    <property type="match status" value="1"/>
</dbReference>
<dbReference type="RefSeq" id="WP_148636229.1">
    <property type="nucleotide sequence ID" value="NZ_VSLA01000002.1"/>
</dbReference>
<dbReference type="InterPro" id="IPR038461">
    <property type="entry name" value="Schlafen_AlbA_2_dom_sf"/>
</dbReference>
<accession>A0A5D0WWQ8</accession>
<dbReference type="InterPro" id="IPR038475">
    <property type="entry name" value="RecG_C_sf"/>
</dbReference>
<dbReference type="Gene3D" id="3.30.950.30">
    <property type="entry name" value="Schlafen, AAA domain"/>
    <property type="match status" value="1"/>
</dbReference>
<dbReference type="SUPFAM" id="SSF46785">
    <property type="entry name" value="Winged helix' DNA-binding domain"/>
    <property type="match status" value="1"/>
</dbReference>
<dbReference type="InterPro" id="IPR036390">
    <property type="entry name" value="WH_DNA-bd_sf"/>
</dbReference>
<feature type="domain" description="Schlafen AlbA-2" evidence="1">
    <location>
        <begin position="3"/>
        <end position="108"/>
    </location>
</feature>
<dbReference type="PANTHER" id="PTHR30595">
    <property type="entry name" value="GLPR-RELATED TRANSCRIPTIONAL REPRESSOR"/>
    <property type="match status" value="1"/>
</dbReference>
<dbReference type="InterPro" id="IPR036388">
    <property type="entry name" value="WH-like_DNA-bd_sf"/>
</dbReference>
<dbReference type="EMBL" id="VSLA01000002">
    <property type="protein sequence ID" value="TYC88051.1"/>
    <property type="molecule type" value="Genomic_DNA"/>
</dbReference>
<dbReference type="AlphaFoldDB" id="A0A5D0WWQ8"/>
<evidence type="ECO:0000259" key="1">
    <source>
        <dbReference type="Pfam" id="PF04326"/>
    </source>
</evidence>
<evidence type="ECO:0000313" key="3">
    <source>
        <dbReference type="Proteomes" id="UP000322619"/>
    </source>
</evidence>
<dbReference type="InterPro" id="IPR007421">
    <property type="entry name" value="Schlafen_AlbA_2_dom"/>
</dbReference>
<dbReference type="Pfam" id="PF13749">
    <property type="entry name" value="HATPase_c_4"/>
    <property type="match status" value="1"/>
</dbReference>